<proteinExistence type="predicted"/>
<name>A0A0A9E8I5_ARUDO</name>
<dbReference type="AlphaFoldDB" id="A0A0A9E8I5"/>
<organism evidence="1">
    <name type="scientific">Arundo donax</name>
    <name type="common">Giant reed</name>
    <name type="synonym">Donax arundinaceus</name>
    <dbReference type="NCBI Taxonomy" id="35708"/>
    <lineage>
        <taxon>Eukaryota</taxon>
        <taxon>Viridiplantae</taxon>
        <taxon>Streptophyta</taxon>
        <taxon>Embryophyta</taxon>
        <taxon>Tracheophyta</taxon>
        <taxon>Spermatophyta</taxon>
        <taxon>Magnoliopsida</taxon>
        <taxon>Liliopsida</taxon>
        <taxon>Poales</taxon>
        <taxon>Poaceae</taxon>
        <taxon>PACMAD clade</taxon>
        <taxon>Arundinoideae</taxon>
        <taxon>Arundineae</taxon>
        <taxon>Arundo</taxon>
    </lineage>
</organism>
<accession>A0A0A9E8I5</accession>
<reference evidence="1" key="1">
    <citation type="submission" date="2014-09" db="EMBL/GenBank/DDBJ databases">
        <authorList>
            <person name="Magalhaes I.L.F."/>
            <person name="Oliveira U."/>
            <person name="Santos F.R."/>
            <person name="Vidigal T.H.D.A."/>
            <person name="Brescovit A.D."/>
            <person name="Santos A.J."/>
        </authorList>
    </citation>
    <scope>NUCLEOTIDE SEQUENCE</scope>
    <source>
        <tissue evidence="1">Shoot tissue taken approximately 20 cm above the soil surface</tissue>
    </source>
</reference>
<protein>
    <submittedName>
        <fullName evidence="1">Uncharacterized protein</fullName>
    </submittedName>
</protein>
<dbReference type="EMBL" id="GBRH01205598">
    <property type="protein sequence ID" value="JAD92297.1"/>
    <property type="molecule type" value="Transcribed_RNA"/>
</dbReference>
<evidence type="ECO:0000313" key="1">
    <source>
        <dbReference type="EMBL" id="JAD92297.1"/>
    </source>
</evidence>
<reference evidence="1" key="2">
    <citation type="journal article" date="2015" name="Data Brief">
        <title>Shoot transcriptome of the giant reed, Arundo donax.</title>
        <authorList>
            <person name="Barrero R.A."/>
            <person name="Guerrero F.D."/>
            <person name="Moolhuijzen P."/>
            <person name="Goolsby J.A."/>
            <person name="Tidwell J."/>
            <person name="Bellgard S.E."/>
            <person name="Bellgard M.I."/>
        </authorList>
    </citation>
    <scope>NUCLEOTIDE SEQUENCE</scope>
    <source>
        <tissue evidence="1">Shoot tissue taken approximately 20 cm above the soil surface</tissue>
    </source>
</reference>
<sequence length="71" mass="7827">MLLPVNFPPLSATASLSSLIFEVVASLQRYMCVSCSLISLGRQQGVLFLHLLPTAHGWMFSGIYGSLTLRW</sequence>